<name>A0A554LG29_9BACT</name>
<dbReference type="EMBL" id="VMGI01000098">
    <property type="protein sequence ID" value="TSC91836.1"/>
    <property type="molecule type" value="Genomic_DNA"/>
</dbReference>
<dbReference type="InterPro" id="IPR002797">
    <property type="entry name" value="Polysacc_synth"/>
</dbReference>
<feature type="transmembrane region" description="Helical" evidence="5">
    <location>
        <begin position="87"/>
        <end position="106"/>
    </location>
</feature>
<keyword evidence="4 5" id="KW-0472">Membrane</keyword>
<comment type="subcellular location">
    <subcellularLocation>
        <location evidence="1">Membrane</location>
        <topology evidence="1">Multi-pass membrane protein</topology>
    </subcellularLocation>
</comment>
<evidence type="ECO:0000256" key="3">
    <source>
        <dbReference type="ARBA" id="ARBA00022989"/>
    </source>
</evidence>
<dbReference type="GO" id="GO:0016020">
    <property type="term" value="C:membrane"/>
    <property type="evidence" value="ECO:0007669"/>
    <property type="project" value="UniProtKB-SubCell"/>
</dbReference>
<evidence type="ECO:0000256" key="1">
    <source>
        <dbReference type="ARBA" id="ARBA00004141"/>
    </source>
</evidence>
<feature type="non-terminal residue" evidence="6">
    <location>
        <position position="337"/>
    </location>
</feature>
<reference evidence="6 7" key="1">
    <citation type="submission" date="2017-07" db="EMBL/GenBank/DDBJ databases">
        <title>Mechanisms for carbon and nitrogen cycling indicate functional differentiation within the Candidate Phyla Radiation.</title>
        <authorList>
            <person name="Danczak R.E."/>
            <person name="Johnston M.D."/>
            <person name="Kenah C."/>
            <person name="Slattery M."/>
            <person name="Wrighton K.C."/>
            <person name="Wilkins M.J."/>
        </authorList>
    </citation>
    <scope>NUCLEOTIDE SEQUENCE [LARGE SCALE GENOMIC DNA]</scope>
    <source>
        <strain evidence="6">Licking1014_85</strain>
    </source>
</reference>
<feature type="transmembrane region" description="Helical" evidence="5">
    <location>
        <begin position="170"/>
        <end position="190"/>
    </location>
</feature>
<dbReference type="Proteomes" id="UP000315589">
    <property type="component" value="Unassembled WGS sequence"/>
</dbReference>
<dbReference type="PANTHER" id="PTHR43424:SF1">
    <property type="entry name" value="LOCUS PUTATIVE PROTEIN 1-RELATED"/>
    <property type="match status" value="1"/>
</dbReference>
<dbReference type="PANTHER" id="PTHR43424">
    <property type="entry name" value="LOCUS PUTATIVE PROTEIN 1-RELATED"/>
    <property type="match status" value="1"/>
</dbReference>
<feature type="transmembrane region" description="Helical" evidence="5">
    <location>
        <begin position="210"/>
        <end position="228"/>
    </location>
</feature>
<sequence length="337" mass="38428">MSYTRKVAYNTFIQVFGKIVVTVFAIISVNILTRYLGVEGYGRYTIIFAYVGFWNIFTDFGILTILTRELAQNENEKAKIFNNTLTFRIFMSFCIILLSIIIARFLNYDLAIKNGIIIMSIAFFFQTLNMTFISMFQNSYQMYKGVITDIVGKLIILIGIIYAVKASENLMFIVATYIVGNIINIILSYLYANNIIKVRLEFDYALWKKLFLEALPIGLMGVFGYLYFKSDALILSLMKGNYDVGIYGPTYKIFEILIVLPAFLIGAAFPAINNFFVNDKVRFQKIIQKIFNFLISVSIPMGLAGIILARPILIFISGGGEFIQNNIFWHNFAFSGI</sequence>
<evidence type="ECO:0000256" key="4">
    <source>
        <dbReference type="ARBA" id="ARBA00023136"/>
    </source>
</evidence>
<feature type="transmembrane region" description="Helical" evidence="5">
    <location>
        <begin position="253"/>
        <end position="272"/>
    </location>
</feature>
<dbReference type="Pfam" id="PF01943">
    <property type="entry name" value="Polysacc_synt"/>
    <property type="match status" value="1"/>
</dbReference>
<accession>A0A554LG29</accession>
<feature type="transmembrane region" description="Helical" evidence="5">
    <location>
        <begin position="293"/>
        <end position="316"/>
    </location>
</feature>
<keyword evidence="3 5" id="KW-1133">Transmembrane helix</keyword>
<feature type="transmembrane region" description="Helical" evidence="5">
    <location>
        <begin position="145"/>
        <end position="164"/>
    </location>
</feature>
<evidence type="ECO:0000256" key="5">
    <source>
        <dbReference type="SAM" id="Phobius"/>
    </source>
</evidence>
<organism evidence="6 7">
    <name type="scientific">Candidatus Berkelbacteria bacterium Licking1014_85</name>
    <dbReference type="NCBI Taxonomy" id="2017148"/>
    <lineage>
        <taxon>Bacteria</taxon>
        <taxon>Candidatus Berkelbacteria</taxon>
    </lineage>
</organism>
<evidence type="ECO:0000313" key="7">
    <source>
        <dbReference type="Proteomes" id="UP000315589"/>
    </source>
</evidence>
<feature type="transmembrane region" description="Helical" evidence="5">
    <location>
        <begin position="44"/>
        <end position="66"/>
    </location>
</feature>
<feature type="transmembrane region" description="Helical" evidence="5">
    <location>
        <begin position="12"/>
        <end position="32"/>
    </location>
</feature>
<evidence type="ECO:0000256" key="2">
    <source>
        <dbReference type="ARBA" id="ARBA00022692"/>
    </source>
</evidence>
<gene>
    <name evidence="6" type="ORF">CEN91_598</name>
</gene>
<keyword evidence="2 5" id="KW-0812">Transmembrane</keyword>
<proteinExistence type="predicted"/>
<protein>
    <submittedName>
        <fullName evidence="6">Heteropolysaccharide repeat-containing protein</fullName>
    </submittedName>
</protein>
<evidence type="ECO:0000313" key="6">
    <source>
        <dbReference type="EMBL" id="TSC91836.1"/>
    </source>
</evidence>
<dbReference type="AlphaFoldDB" id="A0A554LG29"/>
<dbReference type="InterPro" id="IPR052556">
    <property type="entry name" value="PolySynth_Transporter"/>
</dbReference>
<feature type="transmembrane region" description="Helical" evidence="5">
    <location>
        <begin position="112"/>
        <end position="133"/>
    </location>
</feature>
<comment type="caution">
    <text evidence="6">The sequence shown here is derived from an EMBL/GenBank/DDBJ whole genome shotgun (WGS) entry which is preliminary data.</text>
</comment>